<feature type="region of interest" description="Disordered" evidence="1">
    <location>
        <begin position="159"/>
        <end position="219"/>
    </location>
</feature>
<feature type="compositionally biased region" description="Polar residues" evidence="1">
    <location>
        <begin position="196"/>
        <end position="207"/>
    </location>
</feature>
<protein>
    <submittedName>
        <fullName evidence="2">Uncharacterized protein</fullName>
    </submittedName>
</protein>
<name>A0AAN7TDE7_9PEZI</name>
<comment type="caution">
    <text evidence="2">The sequence shown here is derived from an EMBL/GenBank/DDBJ whole genome shotgun (WGS) entry which is preliminary data.</text>
</comment>
<evidence type="ECO:0000256" key="1">
    <source>
        <dbReference type="SAM" id="MobiDB-lite"/>
    </source>
</evidence>
<gene>
    <name evidence="2" type="ORF">LTR62_005523</name>
</gene>
<sequence>MSKIAQKRWTQPEKDLLRQCCGDATKPDLQAILDMHGEGGTVSELFKGRTRSSLGNKWKSMRLARDRALAFEDLAGQQDVLEPEVLLNVPDVLPGGDRESSRAAADEGLVGEPIEERGLRAINGLPFGHAEAQELPLAVPRIMKVDNDDHESDIEVIDARVTAHGRREQDGPRGRKRPLPESSRNPDLAEKRAKTENQGSLATSRAASRQIDVQDEELEDEDTIKLKLKEVRLELKLRELQRKRRGNRM</sequence>
<dbReference type="EMBL" id="JAVRRL010000045">
    <property type="protein sequence ID" value="KAK5110812.1"/>
    <property type="molecule type" value="Genomic_DNA"/>
</dbReference>
<dbReference type="Proteomes" id="UP001310890">
    <property type="component" value="Unassembled WGS sequence"/>
</dbReference>
<dbReference type="AlphaFoldDB" id="A0AAN7TDE7"/>
<accession>A0AAN7TDE7</accession>
<organism evidence="2 3">
    <name type="scientific">Meristemomyces frigidus</name>
    <dbReference type="NCBI Taxonomy" id="1508187"/>
    <lineage>
        <taxon>Eukaryota</taxon>
        <taxon>Fungi</taxon>
        <taxon>Dikarya</taxon>
        <taxon>Ascomycota</taxon>
        <taxon>Pezizomycotina</taxon>
        <taxon>Dothideomycetes</taxon>
        <taxon>Dothideomycetidae</taxon>
        <taxon>Mycosphaerellales</taxon>
        <taxon>Teratosphaeriaceae</taxon>
        <taxon>Meristemomyces</taxon>
    </lineage>
</organism>
<reference evidence="2" key="1">
    <citation type="submission" date="2023-08" db="EMBL/GenBank/DDBJ databases">
        <title>Black Yeasts Isolated from many extreme environments.</title>
        <authorList>
            <person name="Coleine C."/>
            <person name="Stajich J.E."/>
            <person name="Selbmann L."/>
        </authorList>
    </citation>
    <scope>NUCLEOTIDE SEQUENCE</scope>
    <source>
        <strain evidence="2">CCFEE 5401</strain>
    </source>
</reference>
<proteinExistence type="predicted"/>
<evidence type="ECO:0000313" key="3">
    <source>
        <dbReference type="Proteomes" id="UP001310890"/>
    </source>
</evidence>
<evidence type="ECO:0000313" key="2">
    <source>
        <dbReference type="EMBL" id="KAK5110812.1"/>
    </source>
</evidence>